<comment type="subcellular location">
    <subcellularLocation>
        <location evidence="1">Cell inner membrane</location>
        <topology evidence="1">Multi-pass membrane protein</topology>
    </subcellularLocation>
</comment>
<dbReference type="Proteomes" id="UP001297272">
    <property type="component" value="Unassembled WGS sequence"/>
</dbReference>
<dbReference type="InterPro" id="IPR007272">
    <property type="entry name" value="Sulf_transp_TsuA/YedE"/>
</dbReference>
<evidence type="ECO:0000313" key="10">
    <source>
        <dbReference type="EMBL" id="MBS9719149.1"/>
    </source>
</evidence>
<dbReference type="Pfam" id="PF04143">
    <property type="entry name" value="Sulf_transp"/>
    <property type="match status" value="1"/>
</dbReference>
<sequence>MSSTTYVAPAPAARAPLGTPGLVALAVLVIGTLVLGSIYGARHGALFLVGGALGISLYHAAFGFTSAWRVFILEGRGRGLRVQMLLLALGVLLFFPVLASGTLFGEVVRGSAAPVGTSVIVGAFMFGLGMQLGGGCASGTLFTAGGGNARMLVTLLFFVIGSVLATVHFDWWTSLPALQPISLVQSFGPWGGIALSLAIFAAIAVLTVLVEKRRNGALEQAPASPREGLSRFLRGPWPLVWGAVALVIFNFATLALAGRPWGVTSAFALWGAKGAQAIGIDPTAWAYWQTPSNAKALAESVFADVTSIMDFGIIAGAMLAAALAGSFAPSLKIPLRSILAAVVGGLLLGYGARIAYGCNIGAYFSGIISGSVHGYLWAVAAFAGNILGAHMRPFFFAERRVRHIDG</sequence>
<feature type="transmembrane region" description="Helical" evidence="9">
    <location>
        <begin position="362"/>
        <end position="387"/>
    </location>
</feature>
<evidence type="ECO:0000256" key="8">
    <source>
        <dbReference type="ARBA" id="ARBA00035655"/>
    </source>
</evidence>
<keyword evidence="3" id="KW-1003">Cell membrane</keyword>
<evidence type="ECO:0000256" key="4">
    <source>
        <dbReference type="ARBA" id="ARBA00022519"/>
    </source>
</evidence>
<keyword evidence="4" id="KW-0997">Cell inner membrane</keyword>
<keyword evidence="11" id="KW-1185">Reference proteome</keyword>
<dbReference type="EMBL" id="JAFMNX010000001">
    <property type="protein sequence ID" value="MBS9719149.1"/>
    <property type="molecule type" value="Genomic_DNA"/>
</dbReference>
<feature type="transmembrane region" description="Helical" evidence="9">
    <location>
        <begin position="189"/>
        <end position="210"/>
    </location>
</feature>
<evidence type="ECO:0000256" key="9">
    <source>
        <dbReference type="SAM" id="Phobius"/>
    </source>
</evidence>
<dbReference type="PANTHER" id="PTHR30574">
    <property type="entry name" value="INNER MEMBRANE PROTEIN YEDE"/>
    <property type="match status" value="1"/>
</dbReference>
<comment type="caution">
    <text evidence="10">The sequence shown here is derived from an EMBL/GenBank/DDBJ whole genome shotgun (WGS) entry which is preliminary data.</text>
</comment>
<feature type="transmembrane region" description="Helical" evidence="9">
    <location>
        <begin position="239"/>
        <end position="257"/>
    </location>
</feature>
<gene>
    <name evidence="10" type="ORF">JYU29_00440</name>
</gene>
<feature type="transmembrane region" description="Helical" evidence="9">
    <location>
        <begin position="338"/>
        <end position="356"/>
    </location>
</feature>
<evidence type="ECO:0000256" key="5">
    <source>
        <dbReference type="ARBA" id="ARBA00022692"/>
    </source>
</evidence>
<feature type="transmembrane region" description="Helical" evidence="9">
    <location>
        <begin position="151"/>
        <end position="169"/>
    </location>
</feature>
<evidence type="ECO:0000256" key="2">
    <source>
        <dbReference type="ARBA" id="ARBA00022448"/>
    </source>
</evidence>
<evidence type="ECO:0000256" key="3">
    <source>
        <dbReference type="ARBA" id="ARBA00022475"/>
    </source>
</evidence>
<evidence type="ECO:0000313" key="11">
    <source>
        <dbReference type="Proteomes" id="UP001297272"/>
    </source>
</evidence>
<feature type="transmembrane region" description="Helical" evidence="9">
    <location>
        <begin position="21"/>
        <end position="39"/>
    </location>
</feature>
<feature type="transmembrane region" description="Helical" evidence="9">
    <location>
        <begin position="45"/>
        <end position="72"/>
    </location>
</feature>
<feature type="transmembrane region" description="Helical" evidence="9">
    <location>
        <begin position="84"/>
        <end position="105"/>
    </location>
</feature>
<accession>A0ABS5RQ81</accession>
<keyword evidence="7 9" id="KW-0472">Membrane</keyword>
<dbReference type="PANTHER" id="PTHR30574:SF1">
    <property type="entry name" value="SULPHUR TRANSPORT DOMAIN-CONTAINING PROTEIN"/>
    <property type="match status" value="1"/>
</dbReference>
<comment type="similarity">
    <text evidence="8">Belongs to the TsuA/YedE (TC 9.B.102) family.</text>
</comment>
<name>A0ABS5RQ81_9HYPH</name>
<feature type="transmembrane region" description="Helical" evidence="9">
    <location>
        <begin position="311"/>
        <end position="331"/>
    </location>
</feature>
<evidence type="ECO:0000256" key="6">
    <source>
        <dbReference type="ARBA" id="ARBA00022989"/>
    </source>
</evidence>
<protein>
    <submittedName>
        <fullName evidence="10">YeeE/YedE family protein</fullName>
    </submittedName>
</protein>
<keyword evidence="5 9" id="KW-0812">Transmembrane</keyword>
<keyword evidence="6 9" id="KW-1133">Transmembrane helix</keyword>
<dbReference type="RefSeq" id="WP_213982830.1">
    <property type="nucleotide sequence ID" value="NZ_JAFMNX010000001.1"/>
</dbReference>
<evidence type="ECO:0000256" key="7">
    <source>
        <dbReference type="ARBA" id="ARBA00023136"/>
    </source>
</evidence>
<evidence type="ECO:0000256" key="1">
    <source>
        <dbReference type="ARBA" id="ARBA00004429"/>
    </source>
</evidence>
<keyword evidence="2" id="KW-0813">Transport</keyword>
<organism evidence="10 11">
    <name type="scientific">Tianweitania aestuarii</name>
    <dbReference type="NCBI Taxonomy" id="2814886"/>
    <lineage>
        <taxon>Bacteria</taxon>
        <taxon>Pseudomonadati</taxon>
        <taxon>Pseudomonadota</taxon>
        <taxon>Alphaproteobacteria</taxon>
        <taxon>Hyphomicrobiales</taxon>
        <taxon>Phyllobacteriaceae</taxon>
        <taxon>Tianweitania</taxon>
    </lineage>
</organism>
<proteinExistence type="inferred from homology"/>
<reference evidence="10 11" key="1">
    <citation type="submission" date="2021-03" db="EMBL/GenBank/DDBJ databases">
        <title>Tianweitania aestuarii sp. nov., isolated from a tidal flat.</title>
        <authorList>
            <person name="Park S."/>
            <person name="Yoon J.-H."/>
        </authorList>
    </citation>
    <scope>NUCLEOTIDE SEQUENCE [LARGE SCALE GENOMIC DNA]</scope>
    <source>
        <strain evidence="10 11">BSSL-BM11</strain>
    </source>
</reference>